<feature type="region of interest" description="Disordered" evidence="2">
    <location>
        <begin position="262"/>
        <end position="339"/>
    </location>
</feature>
<feature type="compositionally biased region" description="Polar residues" evidence="2">
    <location>
        <begin position="596"/>
        <end position="621"/>
    </location>
</feature>
<feature type="compositionally biased region" description="Basic residues" evidence="2">
    <location>
        <begin position="497"/>
        <end position="506"/>
    </location>
</feature>
<feature type="compositionally biased region" description="Low complexity" evidence="2">
    <location>
        <begin position="477"/>
        <end position="494"/>
    </location>
</feature>
<feature type="compositionally biased region" description="Polar residues" evidence="2">
    <location>
        <begin position="1103"/>
        <end position="1114"/>
    </location>
</feature>
<feature type="coiled-coil region" evidence="1">
    <location>
        <begin position="960"/>
        <end position="991"/>
    </location>
</feature>
<feature type="compositionally biased region" description="Polar residues" evidence="2">
    <location>
        <begin position="777"/>
        <end position="786"/>
    </location>
</feature>
<feature type="compositionally biased region" description="Low complexity" evidence="2">
    <location>
        <begin position="560"/>
        <end position="588"/>
    </location>
</feature>
<feature type="compositionally biased region" description="Low complexity" evidence="2">
    <location>
        <begin position="691"/>
        <end position="703"/>
    </location>
</feature>
<feature type="region of interest" description="Disordered" evidence="2">
    <location>
        <begin position="379"/>
        <end position="663"/>
    </location>
</feature>
<feature type="compositionally biased region" description="Basic and acidic residues" evidence="2">
    <location>
        <begin position="313"/>
        <end position="329"/>
    </location>
</feature>
<name>A0A8H7XXI5_PSICU</name>
<evidence type="ECO:0000256" key="1">
    <source>
        <dbReference type="SAM" id="Coils"/>
    </source>
</evidence>
<feature type="compositionally biased region" description="Polar residues" evidence="2">
    <location>
        <begin position="433"/>
        <end position="444"/>
    </location>
</feature>
<organism evidence="3">
    <name type="scientific">Psilocybe cubensis</name>
    <name type="common">Psychedelic mushroom</name>
    <name type="synonym">Stropharia cubensis</name>
    <dbReference type="NCBI Taxonomy" id="181762"/>
    <lineage>
        <taxon>Eukaryota</taxon>
        <taxon>Fungi</taxon>
        <taxon>Dikarya</taxon>
        <taxon>Basidiomycota</taxon>
        <taxon>Agaricomycotina</taxon>
        <taxon>Agaricomycetes</taxon>
        <taxon>Agaricomycetidae</taxon>
        <taxon>Agaricales</taxon>
        <taxon>Agaricineae</taxon>
        <taxon>Strophariaceae</taxon>
        <taxon>Psilocybe</taxon>
    </lineage>
</organism>
<protein>
    <submittedName>
        <fullName evidence="3">Uncharacterized protein</fullName>
    </submittedName>
</protein>
<evidence type="ECO:0000313" key="3">
    <source>
        <dbReference type="EMBL" id="KAG5167458.1"/>
    </source>
</evidence>
<dbReference type="AlphaFoldDB" id="A0A8H7XXI5"/>
<keyword evidence="1" id="KW-0175">Coiled coil</keyword>
<reference evidence="3" key="1">
    <citation type="submission" date="2021-02" db="EMBL/GenBank/DDBJ databases">
        <title>Psilocybe cubensis genome.</title>
        <authorList>
            <person name="Mckernan K.J."/>
            <person name="Crawford S."/>
            <person name="Trippe A."/>
            <person name="Kane L.T."/>
            <person name="Mclaughlin S."/>
        </authorList>
    </citation>
    <scope>NUCLEOTIDE SEQUENCE [LARGE SCALE GENOMIC DNA]</scope>
    <source>
        <strain evidence="3">MGC-MH-2018</strain>
    </source>
</reference>
<dbReference type="EMBL" id="JAFIQS010000007">
    <property type="protein sequence ID" value="KAG5167458.1"/>
    <property type="molecule type" value="Genomic_DNA"/>
</dbReference>
<feature type="compositionally biased region" description="Basic and acidic residues" evidence="2">
    <location>
        <begin position="803"/>
        <end position="819"/>
    </location>
</feature>
<accession>A0A8H7XXI5</accession>
<feature type="compositionally biased region" description="Low complexity" evidence="2">
    <location>
        <begin position="638"/>
        <end position="650"/>
    </location>
</feature>
<sequence>MTSKARLKSLADDVEDAEVASLLEAQHSSGDNGQWSKDKSGDLDWSYTARTVRTLSHDQLLNELWEKGFSIPPREYNPSAPFVYVKMFNGEVVTLPHGYRLPLMFVARYYWGIALSKLNDVNLWKKERANVYHLSRLCENLFQRARAKAFAGGMEKGWRCVMFDRLLARFYKSWYRNDPPAGKEFEQKFSVKEYDRDVLKHDWKRWCTRGLNGVRMKEQEVSDGITIAEFRAGLERLGDGEWSLFGERLTWIGDDEDLSWSSESELTEFEMDDEAEQGAQEEEEEEENADSDLDAEGDEVGDDDDDPTTHQSGHTDLEDAPSKRVRDLPIDEDENERATKRARIEMISDTSHRRHKVNNIVALTRTLAAMEKNPIWARNNFSGASGSGNGNESQEPRQSIGPTPPANPLDPEAEETIVSRPRPVSQPPIGSGVDSSSVTNNGTLANRGERPSSPNSMPLQTSVPRRFSSVTLSQLRSPSANVSSSKLSSASNPSTNKPRRSGKKAPHPSLLHPSGSKPRQTRASQIAGVATVNVYVSDGKPRGGAVAHAAARAARKAAEQSRASSVSSSSSSSGSSRSPSPTPSASQSNLPFRSPAPQQSTLTHTGPTSTEQADTENTLHAQTGKWAAIAPPPPPPGRSAAARNKRAAQASVGAESHRPENSREFITSEALKLLVNLVTSSRNEGEKLINAGSASSSSTAVPSIGTAPASGSAIDQQALEGRFQHFEGRFLSVKEELVGIVDRLQALEKEAREQREARKALSDKEFCDRNIGCAPEGTSQSTQTERNSVDKNQGGDEDVEMMSVEKESGEKERSMDLRRGVQSVPRAMGEIAIQTDQVEDDSAAKSHASSSSQSGTQRDTDIGSGANRNGPDTHSSGHCGGSETDTDSTLNAAKDETIDPCAAEMSSNLSLLVNNLVSVKMLSLVGDMVKGKSKDTSAADPDISIRSMSPAIPSSDSFAINNIMDEVKALKDEARAREQRDKEEMMALRQLHSAEVDALRRRLSYLESQSRYLDSDRYRSSSRHEEYHISAPVGNDHHYHNEGGRHSRSRQPAFHSASARVHRSPVVGDGDQPQSQSHTPVPDRDRNGTGPSSSSSSNPMPTPLNSERSFSFTRPGTDREDDIPLPIKSQRKHMFATRATFG</sequence>
<feature type="compositionally biased region" description="Polar residues" evidence="2">
    <location>
        <begin position="452"/>
        <end position="476"/>
    </location>
</feature>
<feature type="compositionally biased region" description="Acidic residues" evidence="2">
    <location>
        <begin position="265"/>
        <end position="306"/>
    </location>
</feature>
<evidence type="ECO:0000256" key="2">
    <source>
        <dbReference type="SAM" id="MobiDB-lite"/>
    </source>
</evidence>
<feature type="compositionally biased region" description="Basic and acidic residues" evidence="2">
    <location>
        <begin position="1013"/>
        <end position="1028"/>
    </location>
</feature>
<proteinExistence type="predicted"/>
<gene>
    <name evidence="3" type="ORF">JR316_007808</name>
</gene>
<feature type="region of interest" description="Disordered" evidence="2">
    <location>
        <begin position="754"/>
        <end position="891"/>
    </location>
</feature>
<feature type="compositionally biased region" description="Basic and acidic residues" evidence="2">
    <location>
        <begin position="754"/>
        <end position="768"/>
    </location>
</feature>
<feature type="compositionally biased region" description="Basic and acidic residues" evidence="2">
    <location>
        <begin position="1035"/>
        <end position="1045"/>
    </location>
</feature>
<feature type="region of interest" description="Disordered" evidence="2">
    <location>
        <begin position="689"/>
        <end position="712"/>
    </location>
</feature>
<feature type="region of interest" description="Disordered" evidence="2">
    <location>
        <begin position="1012"/>
        <end position="1142"/>
    </location>
</feature>
<feature type="compositionally biased region" description="Low complexity" evidence="2">
    <location>
        <begin position="845"/>
        <end position="854"/>
    </location>
</feature>
<dbReference type="OrthoDB" id="3062753at2759"/>
<feature type="compositionally biased region" description="Polar residues" evidence="2">
    <location>
        <begin position="866"/>
        <end position="876"/>
    </location>
</feature>
<comment type="caution">
    <text evidence="3">The sequence shown here is derived from an EMBL/GenBank/DDBJ whole genome shotgun (WGS) entry which is preliminary data.</text>
</comment>